<keyword evidence="2" id="KW-1185">Reference proteome</keyword>
<proteinExistence type="predicted"/>
<evidence type="ECO:0000313" key="1">
    <source>
        <dbReference type="EMBL" id="AOR24141.1"/>
    </source>
</evidence>
<accession>A0A1D7XLD3</accession>
<dbReference type="OrthoDB" id="262492at2"/>
<dbReference type="Proteomes" id="UP000094652">
    <property type="component" value="Chromosome"/>
</dbReference>
<reference evidence="2" key="1">
    <citation type="submission" date="2016-09" db="EMBL/GenBank/DDBJ databases">
        <title>Genomics of Clostridium taeniosporum, an organism which forms endospores with ribbon-like appendages.</title>
        <authorList>
            <person name="Walker J.R."/>
        </authorList>
    </citation>
    <scope>NUCLEOTIDE SEQUENCE [LARGE SCALE GENOMIC DNA]</scope>
    <source>
        <strain evidence="2">1/k</strain>
    </source>
</reference>
<dbReference type="KEGG" id="ctae:BGI42_10550"/>
<dbReference type="STRING" id="394958.BGI42_10550"/>
<dbReference type="InterPro" id="IPR036691">
    <property type="entry name" value="Endo/exonu/phosph_ase_sf"/>
</dbReference>
<sequence>MKINFLYWNTNNNNISSYIIEACLENKIDVLILSENKNIDIDYLRRKLKENNLFFKVEKIVPHSRILLLHNTKGQINVIKESKYYSTFNLKDKDERFLIFALHLPSKYAQERSDLNMYTSQILREFEQLEEERKTEKSIVVGDFNMNPFDDGMVSALGFNAVMCPTIAKKQSRKVLNEERKFYYNPMWHIMGNYFNSCKGTFYYPTATKSYYWYTYDQVIIRPELIDKFDINELEVLSIINEKSLLTRNNLPNKKKISDHLPIKFKLELEVTKNNE</sequence>
<name>A0A1D7XLD3_9CLOT</name>
<evidence type="ECO:0008006" key="3">
    <source>
        <dbReference type="Google" id="ProtNLM"/>
    </source>
</evidence>
<gene>
    <name evidence="1" type="ORF">BGI42_10550</name>
</gene>
<dbReference type="AlphaFoldDB" id="A0A1D7XLD3"/>
<dbReference type="RefSeq" id="WP_069680278.1">
    <property type="nucleotide sequence ID" value="NZ_CP017253.2"/>
</dbReference>
<dbReference type="Gene3D" id="3.60.10.10">
    <property type="entry name" value="Endonuclease/exonuclease/phosphatase"/>
    <property type="match status" value="1"/>
</dbReference>
<organism evidence="1 2">
    <name type="scientific">Clostridium taeniosporum</name>
    <dbReference type="NCBI Taxonomy" id="394958"/>
    <lineage>
        <taxon>Bacteria</taxon>
        <taxon>Bacillati</taxon>
        <taxon>Bacillota</taxon>
        <taxon>Clostridia</taxon>
        <taxon>Eubacteriales</taxon>
        <taxon>Clostridiaceae</taxon>
        <taxon>Clostridium</taxon>
    </lineage>
</organism>
<dbReference type="SUPFAM" id="SSF56219">
    <property type="entry name" value="DNase I-like"/>
    <property type="match status" value="1"/>
</dbReference>
<evidence type="ECO:0000313" key="2">
    <source>
        <dbReference type="Proteomes" id="UP000094652"/>
    </source>
</evidence>
<protein>
    <recommendedName>
        <fullName evidence="3">Endonuclease/exonuclease/phosphatase</fullName>
    </recommendedName>
</protein>
<dbReference type="EMBL" id="CP017253">
    <property type="protein sequence ID" value="AOR24141.1"/>
    <property type="molecule type" value="Genomic_DNA"/>
</dbReference>